<feature type="region of interest" description="Disordered" evidence="5">
    <location>
        <begin position="475"/>
        <end position="508"/>
    </location>
</feature>
<gene>
    <name evidence="7" type="ORF">BDZ90DRAFT_275444</name>
</gene>
<feature type="compositionally biased region" description="Polar residues" evidence="5">
    <location>
        <begin position="144"/>
        <end position="158"/>
    </location>
</feature>
<feature type="transmembrane region" description="Helical" evidence="6">
    <location>
        <begin position="227"/>
        <end position="245"/>
    </location>
</feature>
<dbReference type="RefSeq" id="XP_025360939.1">
    <property type="nucleotide sequence ID" value="XM_025508880.1"/>
</dbReference>
<feature type="transmembrane region" description="Helical" evidence="6">
    <location>
        <begin position="40"/>
        <end position="60"/>
    </location>
</feature>
<dbReference type="InterPro" id="IPR008521">
    <property type="entry name" value="Mg_trans_NIPA"/>
</dbReference>
<feature type="compositionally biased region" description="Polar residues" evidence="5">
    <location>
        <begin position="477"/>
        <end position="486"/>
    </location>
</feature>
<evidence type="ECO:0000313" key="8">
    <source>
        <dbReference type="Proteomes" id="UP000245884"/>
    </source>
</evidence>
<comment type="subcellular location">
    <subcellularLocation>
        <location evidence="1">Membrane</location>
        <topology evidence="1">Multi-pass membrane protein</topology>
    </subcellularLocation>
</comment>
<dbReference type="EMBL" id="KZ819672">
    <property type="protein sequence ID" value="PWN26327.1"/>
    <property type="molecule type" value="Genomic_DNA"/>
</dbReference>
<keyword evidence="2 6" id="KW-0812">Transmembrane</keyword>
<keyword evidence="8" id="KW-1185">Reference proteome</keyword>
<feature type="region of interest" description="Disordered" evidence="5">
    <location>
        <begin position="423"/>
        <end position="455"/>
    </location>
</feature>
<feature type="transmembrane region" description="Helical" evidence="6">
    <location>
        <begin position="298"/>
        <end position="319"/>
    </location>
</feature>
<protein>
    <submittedName>
        <fullName evidence="7">DUF803-domain-containing protein</fullName>
    </submittedName>
</protein>
<feature type="transmembrane region" description="Helical" evidence="6">
    <location>
        <begin position="265"/>
        <end position="286"/>
    </location>
</feature>
<dbReference type="AlphaFoldDB" id="A0A316UM41"/>
<dbReference type="OrthoDB" id="165382at2759"/>
<keyword evidence="3 6" id="KW-1133">Transmembrane helix</keyword>
<feature type="region of interest" description="Disordered" evidence="5">
    <location>
        <begin position="67"/>
        <end position="163"/>
    </location>
</feature>
<dbReference type="PANTHER" id="PTHR12570:SF65">
    <property type="entry name" value="MAGNESIUM TRANSPORTER NIPA9-RELATED"/>
    <property type="match status" value="1"/>
</dbReference>
<feature type="transmembrane region" description="Helical" evidence="6">
    <location>
        <begin position="172"/>
        <end position="193"/>
    </location>
</feature>
<keyword evidence="4 6" id="KW-0472">Membrane</keyword>
<feature type="transmembrane region" description="Helical" evidence="6">
    <location>
        <begin position="370"/>
        <end position="389"/>
    </location>
</feature>
<feature type="compositionally biased region" description="Low complexity" evidence="5">
    <location>
        <begin position="108"/>
        <end position="117"/>
    </location>
</feature>
<evidence type="ECO:0000256" key="4">
    <source>
        <dbReference type="ARBA" id="ARBA00023136"/>
    </source>
</evidence>
<feature type="transmembrane region" description="Helical" evidence="6">
    <location>
        <begin position="339"/>
        <end position="358"/>
    </location>
</feature>
<feature type="compositionally biased region" description="Basic and acidic residues" evidence="5">
    <location>
        <begin position="81"/>
        <end position="103"/>
    </location>
</feature>
<proteinExistence type="predicted"/>
<dbReference type="GO" id="GO:0015095">
    <property type="term" value="F:magnesium ion transmembrane transporter activity"/>
    <property type="evidence" value="ECO:0007669"/>
    <property type="project" value="InterPro"/>
</dbReference>
<evidence type="ECO:0000256" key="2">
    <source>
        <dbReference type="ARBA" id="ARBA00022692"/>
    </source>
</evidence>
<dbReference type="InterPro" id="IPR037185">
    <property type="entry name" value="EmrE-like"/>
</dbReference>
<feature type="transmembrane region" description="Helical" evidence="6">
    <location>
        <begin position="199"/>
        <end position="218"/>
    </location>
</feature>
<organism evidence="7 8">
    <name type="scientific">Jaminaea rosea</name>
    <dbReference type="NCBI Taxonomy" id="1569628"/>
    <lineage>
        <taxon>Eukaryota</taxon>
        <taxon>Fungi</taxon>
        <taxon>Dikarya</taxon>
        <taxon>Basidiomycota</taxon>
        <taxon>Ustilaginomycotina</taxon>
        <taxon>Exobasidiomycetes</taxon>
        <taxon>Microstromatales</taxon>
        <taxon>Microstromatales incertae sedis</taxon>
        <taxon>Jaminaea</taxon>
    </lineage>
</organism>
<dbReference type="GeneID" id="37030703"/>
<dbReference type="GO" id="GO:0016020">
    <property type="term" value="C:membrane"/>
    <property type="evidence" value="ECO:0007669"/>
    <property type="project" value="UniProtKB-SubCell"/>
</dbReference>
<sequence>MSSYAHLEIPSVGSASWPSSFFSSSSIVNTNVSSLLQQKALLGALICIGANTLVSLALNVQKKAHQQAEQQSSEEGEGGQQEERRQGRGDGEAERLAQQERTDYGSTGMRSSSGNSNSKKKPSRPPMPNGSPIEEDETGPYSIDDSSASGPSHQRTPSGNGGPNAKFLRSRLWWLGLLLMTLGEAGNFISYGFAPASLVAPLGSVALLANVFIAPVMLKERFATSDVLGVLLASAGAAGVVASAATDGGGGGELDGTPDALWGAMTQLVFEVYAAVMAVLGVLLLWMSSTSLGDRYILVDVGACAVFGGFTVLSTKGVSSLISHAAGGGDIGEVLRSPITYGLLVVLVGTALTQIAMLNRALQRFDARSVIPSQFVFFTISAISGSAVLFRDFERASVGRVLGFVAGCLTTFGGVYVLTRRKDEEGGGVDESSEGSSSGRSGKKAGRQGRHRVSASASSGLIAAVWPDPRNVVRLDGSSNQISQPGLLQRSDQRSNASPGPVEHAQREDAAPVLCGRRCCIGRRWLSPLSVAQLVTRSRGRSSGSRSGSAEEPCRNGSYFIRDLACRSEGQSGSGEGKQEC</sequence>
<evidence type="ECO:0000256" key="6">
    <source>
        <dbReference type="SAM" id="Phobius"/>
    </source>
</evidence>
<evidence type="ECO:0000313" key="7">
    <source>
        <dbReference type="EMBL" id="PWN26327.1"/>
    </source>
</evidence>
<accession>A0A316UM41</accession>
<reference evidence="7 8" key="1">
    <citation type="journal article" date="2018" name="Mol. Biol. Evol.">
        <title>Broad Genomic Sampling Reveals a Smut Pathogenic Ancestry of the Fungal Clade Ustilaginomycotina.</title>
        <authorList>
            <person name="Kijpornyongpan T."/>
            <person name="Mondo S.J."/>
            <person name="Barry K."/>
            <person name="Sandor L."/>
            <person name="Lee J."/>
            <person name="Lipzen A."/>
            <person name="Pangilinan J."/>
            <person name="LaButti K."/>
            <person name="Hainaut M."/>
            <person name="Henrissat B."/>
            <person name="Grigoriev I.V."/>
            <person name="Spatafora J.W."/>
            <person name="Aime M.C."/>
        </authorList>
    </citation>
    <scope>NUCLEOTIDE SEQUENCE [LARGE SCALE GENOMIC DNA]</scope>
    <source>
        <strain evidence="7 8">MCA 5214</strain>
    </source>
</reference>
<feature type="region of interest" description="Disordered" evidence="5">
    <location>
        <begin position="535"/>
        <end position="555"/>
    </location>
</feature>
<name>A0A316UM41_9BASI</name>
<evidence type="ECO:0000256" key="3">
    <source>
        <dbReference type="ARBA" id="ARBA00022989"/>
    </source>
</evidence>
<dbReference type="Proteomes" id="UP000245884">
    <property type="component" value="Unassembled WGS sequence"/>
</dbReference>
<dbReference type="Pfam" id="PF05653">
    <property type="entry name" value="Mg_trans_NIPA"/>
    <property type="match status" value="1"/>
</dbReference>
<feature type="transmembrane region" description="Helical" evidence="6">
    <location>
        <begin position="401"/>
        <end position="419"/>
    </location>
</feature>
<feature type="compositionally biased region" description="Basic residues" evidence="5">
    <location>
        <begin position="441"/>
        <end position="453"/>
    </location>
</feature>
<dbReference type="SUPFAM" id="SSF103481">
    <property type="entry name" value="Multidrug resistance efflux transporter EmrE"/>
    <property type="match status" value="1"/>
</dbReference>
<evidence type="ECO:0000256" key="5">
    <source>
        <dbReference type="SAM" id="MobiDB-lite"/>
    </source>
</evidence>
<dbReference type="PANTHER" id="PTHR12570">
    <property type="match status" value="1"/>
</dbReference>
<evidence type="ECO:0000256" key="1">
    <source>
        <dbReference type="ARBA" id="ARBA00004141"/>
    </source>
</evidence>